<accession>A0A1G7R7C1</accession>
<reference evidence="3 4" key="1">
    <citation type="submission" date="2016-10" db="EMBL/GenBank/DDBJ databases">
        <authorList>
            <person name="de Groot N.N."/>
        </authorList>
    </citation>
    <scope>NUCLEOTIDE SEQUENCE [LARGE SCALE GENOMIC DNA]</scope>
    <source>
        <strain evidence="3 4">CPCC 201354</strain>
    </source>
</reference>
<protein>
    <recommendedName>
        <fullName evidence="5">Ig-like domain (Group 3)</fullName>
    </recommendedName>
</protein>
<dbReference type="AlphaFoldDB" id="A0A1G7R7C1"/>
<name>A0A1G7R7C1_9ACTN</name>
<dbReference type="EMBL" id="FNCN01000001">
    <property type="protein sequence ID" value="SDG05860.1"/>
    <property type="molecule type" value="Genomic_DNA"/>
</dbReference>
<proteinExistence type="predicted"/>
<evidence type="ECO:0000256" key="1">
    <source>
        <dbReference type="SAM" id="MobiDB-lite"/>
    </source>
</evidence>
<gene>
    <name evidence="3" type="ORF">SAMN05421505_101256</name>
</gene>
<keyword evidence="4" id="KW-1185">Reference proteome</keyword>
<feature type="chain" id="PRO_5011529012" description="Ig-like domain (Group 3)" evidence="2">
    <location>
        <begin position="28"/>
        <end position="352"/>
    </location>
</feature>
<dbReference type="STRING" id="504805.SAMN05421505_101256"/>
<feature type="signal peptide" evidence="2">
    <location>
        <begin position="1"/>
        <end position="27"/>
    </location>
</feature>
<dbReference type="RefSeq" id="WP_093167310.1">
    <property type="nucleotide sequence ID" value="NZ_FNCN01000001.1"/>
</dbReference>
<evidence type="ECO:0000313" key="4">
    <source>
        <dbReference type="Proteomes" id="UP000198923"/>
    </source>
</evidence>
<organism evidence="3 4">
    <name type="scientific">Sinosporangium album</name>
    <dbReference type="NCBI Taxonomy" id="504805"/>
    <lineage>
        <taxon>Bacteria</taxon>
        <taxon>Bacillati</taxon>
        <taxon>Actinomycetota</taxon>
        <taxon>Actinomycetes</taxon>
        <taxon>Streptosporangiales</taxon>
        <taxon>Streptosporangiaceae</taxon>
        <taxon>Sinosporangium</taxon>
    </lineage>
</organism>
<evidence type="ECO:0000256" key="2">
    <source>
        <dbReference type="SAM" id="SignalP"/>
    </source>
</evidence>
<evidence type="ECO:0000313" key="3">
    <source>
        <dbReference type="EMBL" id="SDG05860.1"/>
    </source>
</evidence>
<dbReference type="Proteomes" id="UP000198923">
    <property type="component" value="Unassembled WGS sequence"/>
</dbReference>
<evidence type="ECO:0008006" key="5">
    <source>
        <dbReference type="Google" id="ProtNLM"/>
    </source>
</evidence>
<dbReference type="OrthoDB" id="3447380at2"/>
<keyword evidence="2" id="KW-0732">Signal</keyword>
<sequence>MLQRFRAVVVVTAMGAGALAVTPAASAGTSSGPDISKIGVSPNPVVVDSSNGTTATFSFEAGATNAKVVLTAPGAKDGTDVVATNDGTKWKAQYKFTRAHKPGEWNFRVHATSVVGTKVSDSVPFNVRNVYDTRAVDFNASPEDVSQGDTLTLTGRLQIDWGSGWKGYGRGQKVNLTFREKGTDAYRYVTSTVTGTDGWFKARARTWSTGWWRAEFDGNSEAHKAVSDTDRIDVSRAPEPEPEPEERVDSRLIRFNASPEPVRKGRNIKLTAKLQIDDDWGWDGYRARVKVEFKPAGSSRYRYVKTTNLSNGDGDVRTYVRAYTSGRWRVRFAGDSDAYGSTSKSDYVRVKR</sequence>
<feature type="region of interest" description="Disordered" evidence="1">
    <location>
        <begin position="223"/>
        <end position="247"/>
    </location>
</feature>